<dbReference type="Proteomes" id="UP000321822">
    <property type="component" value="Unassembled WGS sequence"/>
</dbReference>
<keyword evidence="3" id="KW-1185">Reference proteome</keyword>
<sequence>MIHRILFSLIMSLQLSFLMTAWVTWINLGWSTEFYQQWLHSFILAWPAAALISLFSAPEIHKLATVLSNRAKSKAELKLK</sequence>
<keyword evidence="1" id="KW-0472">Membrane</keyword>
<dbReference type="InterPro" id="IPR021529">
    <property type="entry name" value="DUF2798"/>
</dbReference>
<gene>
    <name evidence="2" type="ORF">ESZ36_20840</name>
</gene>
<comment type="caution">
    <text evidence="2">The sequence shown here is derived from an EMBL/GenBank/DDBJ whole genome shotgun (WGS) entry which is preliminary data.</text>
</comment>
<dbReference type="Pfam" id="PF11391">
    <property type="entry name" value="DUF2798"/>
    <property type="match status" value="1"/>
</dbReference>
<evidence type="ECO:0000313" key="3">
    <source>
        <dbReference type="Proteomes" id="UP000321822"/>
    </source>
</evidence>
<dbReference type="OrthoDB" id="8481133at2"/>
<dbReference type="AlphaFoldDB" id="A0A5C6Q677"/>
<keyword evidence="1" id="KW-1133">Transmembrane helix</keyword>
<evidence type="ECO:0000313" key="2">
    <source>
        <dbReference type="EMBL" id="TWX64117.1"/>
    </source>
</evidence>
<organism evidence="2 3">
    <name type="scientific">Colwellia demingiae</name>
    <dbReference type="NCBI Taxonomy" id="89401"/>
    <lineage>
        <taxon>Bacteria</taxon>
        <taxon>Pseudomonadati</taxon>
        <taxon>Pseudomonadota</taxon>
        <taxon>Gammaproteobacteria</taxon>
        <taxon>Alteromonadales</taxon>
        <taxon>Colwelliaceae</taxon>
        <taxon>Colwellia</taxon>
    </lineage>
</organism>
<feature type="transmembrane region" description="Helical" evidence="1">
    <location>
        <begin position="5"/>
        <end position="26"/>
    </location>
</feature>
<reference evidence="2 3" key="1">
    <citation type="submission" date="2019-07" db="EMBL/GenBank/DDBJ databases">
        <title>Genomes of sea-ice associated Colwellia species.</title>
        <authorList>
            <person name="Bowman J.P."/>
        </authorList>
    </citation>
    <scope>NUCLEOTIDE SEQUENCE [LARGE SCALE GENOMIC DNA]</scope>
    <source>
        <strain evidence="2 3">ACAM 459</strain>
    </source>
</reference>
<protein>
    <submittedName>
        <fullName evidence="2">DUF2798 domain-containing protein</fullName>
    </submittedName>
</protein>
<keyword evidence="1" id="KW-0812">Transmembrane</keyword>
<name>A0A5C6Q677_9GAMM</name>
<feature type="transmembrane region" description="Helical" evidence="1">
    <location>
        <begin position="38"/>
        <end position="57"/>
    </location>
</feature>
<evidence type="ECO:0000256" key="1">
    <source>
        <dbReference type="SAM" id="Phobius"/>
    </source>
</evidence>
<dbReference type="EMBL" id="VOLT01000015">
    <property type="protein sequence ID" value="TWX64117.1"/>
    <property type="molecule type" value="Genomic_DNA"/>
</dbReference>
<proteinExistence type="predicted"/>
<dbReference type="RefSeq" id="WP_146791453.1">
    <property type="nucleotide sequence ID" value="NZ_VOLT01000015.1"/>
</dbReference>
<accession>A0A5C6Q677</accession>